<sequence>KVCLLITSDLLWQMPLLHCPPERSGELRGLGEVWQTGLGKPGPLCIGRLSCINASEMGSVGKINIHIMPTYALNQLRPIRFLVTAVCQHRACL</sequence>
<accession>A0A8B9UDU5</accession>
<name>A0A8B9UDU5_9AVES</name>
<reference evidence="1" key="2">
    <citation type="submission" date="2025-09" db="UniProtKB">
        <authorList>
            <consortium name="Ensembl"/>
        </authorList>
    </citation>
    <scope>IDENTIFICATION</scope>
</reference>
<dbReference type="AlphaFoldDB" id="A0A8B9UDU5"/>
<reference evidence="1" key="1">
    <citation type="submission" date="2025-08" db="UniProtKB">
        <authorList>
            <consortium name="Ensembl"/>
        </authorList>
    </citation>
    <scope>IDENTIFICATION</scope>
</reference>
<dbReference type="Proteomes" id="UP000694549">
    <property type="component" value="Unplaced"/>
</dbReference>
<protein>
    <submittedName>
        <fullName evidence="1">Uncharacterized protein</fullName>
    </submittedName>
</protein>
<organism evidence="1 2">
    <name type="scientific">Anas zonorhyncha</name>
    <name type="common">Eastern spot-billed duck</name>
    <dbReference type="NCBI Taxonomy" id="75864"/>
    <lineage>
        <taxon>Eukaryota</taxon>
        <taxon>Metazoa</taxon>
        <taxon>Chordata</taxon>
        <taxon>Craniata</taxon>
        <taxon>Vertebrata</taxon>
        <taxon>Euteleostomi</taxon>
        <taxon>Archelosauria</taxon>
        <taxon>Archosauria</taxon>
        <taxon>Dinosauria</taxon>
        <taxon>Saurischia</taxon>
        <taxon>Theropoda</taxon>
        <taxon>Coelurosauria</taxon>
        <taxon>Aves</taxon>
        <taxon>Neognathae</taxon>
        <taxon>Galloanserae</taxon>
        <taxon>Anseriformes</taxon>
        <taxon>Anatidae</taxon>
        <taxon>Anatinae</taxon>
        <taxon>Anas</taxon>
    </lineage>
</organism>
<keyword evidence="2" id="KW-1185">Reference proteome</keyword>
<evidence type="ECO:0000313" key="1">
    <source>
        <dbReference type="Ensembl" id="ENSAZOP00000006717.1"/>
    </source>
</evidence>
<proteinExistence type="predicted"/>
<evidence type="ECO:0000313" key="2">
    <source>
        <dbReference type="Proteomes" id="UP000694549"/>
    </source>
</evidence>
<dbReference type="Ensembl" id="ENSAZOT00000007169.1">
    <property type="protein sequence ID" value="ENSAZOP00000006717.1"/>
    <property type="gene ID" value="ENSAZOG00000004305.1"/>
</dbReference>